<accession>A0AAV1WG68</accession>
<name>A0AAV1WG68_LUPLU</name>
<protein>
    <submittedName>
        <fullName evidence="2">Uncharacterized protein</fullName>
    </submittedName>
</protein>
<feature type="compositionally biased region" description="Basic and acidic residues" evidence="1">
    <location>
        <begin position="282"/>
        <end position="298"/>
    </location>
</feature>
<sequence length="561" mass="64255">MSRSSKGSGCDDKTSRAERRWRRRELNSYGSASRTAVKSRGNKAVVIDNNVHMIEDEVDVENKLVLDAYAALNDVDKDNHVDGSNIGAKTSCENDNDIDKNNCVDGSNIDANNGYNNVNDDYADPDYKMFLQNLREEGKSYVYSAIVGNKLVHIRYEEEEEEEEEETDDKEKGSTSRDETGNLVTARSNSIREQRGDSVDPQENLETVTEPCNRRSHSGVSSVPNNNCNTELDIDEDYLTILNSGIKDYDSDSLENVRTGNLGTRGTDSIREQTSSPVESLQRQETERGPRNLRRRSEVSTVPKNNFNTGLDIDVDEDYQTFLSSYRECCDNGSWVPVGCKLKGTSLSVRRNSRTSVKTFDIPFVQSDYDEDYQLFLNSNPIIDGEPFMGHRNITNVEGGSNSSDSDDLILLEPNQIGENTPFIPSKVFDSSCFENETNQRQLPACDKSQFRRRLMEYLEKPYNQEEYDGYLNEVHRQRHKDRHFETRQGVVTSYPTYGFNKSYLELYPDLEKAIAEFKEPHRVLFLLRGFIFWLQNLIYDHDGIFQPWCDESCLEILRKM</sequence>
<reference evidence="2 3" key="1">
    <citation type="submission" date="2024-03" db="EMBL/GenBank/DDBJ databases">
        <authorList>
            <person name="Martinez-Hernandez J."/>
        </authorList>
    </citation>
    <scope>NUCLEOTIDE SEQUENCE [LARGE SCALE GENOMIC DNA]</scope>
</reference>
<feature type="region of interest" description="Disordered" evidence="1">
    <location>
        <begin position="157"/>
        <end position="224"/>
    </location>
</feature>
<dbReference type="PANTHER" id="PTHR34194">
    <property type="entry name" value="F14J8.16 PROTEIN"/>
    <property type="match status" value="1"/>
</dbReference>
<feature type="compositionally biased region" description="Acidic residues" evidence="1">
    <location>
        <begin position="157"/>
        <end position="168"/>
    </location>
</feature>
<dbReference type="EMBL" id="CAXHTB010000006">
    <property type="protein sequence ID" value="CAL0307872.1"/>
    <property type="molecule type" value="Genomic_DNA"/>
</dbReference>
<feature type="region of interest" description="Disordered" evidence="1">
    <location>
        <begin position="1"/>
        <end position="35"/>
    </location>
</feature>
<feature type="compositionally biased region" description="Basic and acidic residues" evidence="1">
    <location>
        <begin position="169"/>
        <end position="180"/>
    </location>
</feature>
<keyword evidence="3" id="KW-1185">Reference proteome</keyword>
<organism evidence="2 3">
    <name type="scientific">Lupinus luteus</name>
    <name type="common">European yellow lupine</name>
    <dbReference type="NCBI Taxonomy" id="3873"/>
    <lineage>
        <taxon>Eukaryota</taxon>
        <taxon>Viridiplantae</taxon>
        <taxon>Streptophyta</taxon>
        <taxon>Embryophyta</taxon>
        <taxon>Tracheophyta</taxon>
        <taxon>Spermatophyta</taxon>
        <taxon>Magnoliopsida</taxon>
        <taxon>eudicotyledons</taxon>
        <taxon>Gunneridae</taxon>
        <taxon>Pentapetalae</taxon>
        <taxon>rosids</taxon>
        <taxon>fabids</taxon>
        <taxon>Fabales</taxon>
        <taxon>Fabaceae</taxon>
        <taxon>Papilionoideae</taxon>
        <taxon>50 kb inversion clade</taxon>
        <taxon>genistoids sensu lato</taxon>
        <taxon>core genistoids</taxon>
        <taxon>Genisteae</taxon>
        <taxon>Lupinus</taxon>
    </lineage>
</organism>
<feature type="compositionally biased region" description="Polar residues" evidence="1">
    <location>
        <begin position="257"/>
        <end position="281"/>
    </location>
</feature>
<feature type="compositionally biased region" description="Basic and acidic residues" evidence="1">
    <location>
        <begin position="9"/>
        <end position="18"/>
    </location>
</feature>
<dbReference type="Proteomes" id="UP001497480">
    <property type="component" value="Unassembled WGS sequence"/>
</dbReference>
<evidence type="ECO:0000313" key="3">
    <source>
        <dbReference type="Proteomes" id="UP001497480"/>
    </source>
</evidence>
<dbReference type="PANTHER" id="PTHR34194:SF27">
    <property type="match status" value="1"/>
</dbReference>
<comment type="caution">
    <text evidence="2">The sequence shown here is derived from an EMBL/GenBank/DDBJ whole genome shotgun (WGS) entry which is preliminary data.</text>
</comment>
<proteinExistence type="predicted"/>
<dbReference type="AlphaFoldDB" id="A0AAV1WG68"/>
<feature type="region of interest" description="Disordered" evidence="1">
    <location>
        <begin position="257"/>
        <end position="300"/>
    </location>
</feature>
<evidence type="ECO:0000313" key="2">
    <source>
        <dbReference type="EMBL" id="CAL0307872.1"/>
    </source>
</evidence>
<evidence type="ECO:0000256" key="1">
    <source>
        <dbReference type="SAM" id="MobiDB-lite"/>
    </source>
</evidence>
<gene>
    <name evidence="2" type="ORF">LLUT_LOCUS8932</name>
</gene>